<dbReference type="RefSeq" id="WP_286337298.1">
    <property type="nucleotide sequence ID" value="NZ_AP027370.1"/>
</dbReference>
<dbReference type="PANTHER" id="PTHR30188">
    <property type="entry name" value="ABC TRANSPORTER PERMEASE PROTEIN-RELATED"/>
    <property type="match status" value="1"/>
</dbReference>
<accession>A0ABM8FK99</accession>
<dbReference type="InterPro" id="IPR002645">
    <property type="entry name" value="STAS_dom"/>
</dbReference>
<keyword evidence="1" id="KW-0472">Membrane</keyword>
<dbReference type="Proteomes" id="UP001321445">
    <property type="component" value="Chromosome"/>
</dbReference>
<protein>
    <submittedName>
        <fullName evidence="3">ABC transporter permease</fullName>
    </submittedName>
</protein>
<sequence>MRDETYVRIKMERNRAILFFSGRWQIDFLDRIEAQLHRLEPKLEGVESIVLDLGGIESIDTGSMVFFISARERLKRGRKLFVRHVPAEFCRMFRLVKRFTHPVALPYVRPYEKVLNLIADIGKSSADMLQDFLLFLNFLGQSTVAAFHMTMHPSTFRFKETATNIYKAGTTALPIIALSIFLVGIVIAFQSAVQLQKYGANIFIVEMIGISIPRELAPLITAIIVAGRSGSSYTAQIGVMKITEEIDAMKTMGFEIFRFVVLPRMIAMMIALPLLIFFADIVGIYGGLLVAKVQLDITPAQFLERLHEEVDVRHYLVGLFKGPFFAFIIAAIGCFRGFQVSGNTESIGRYTTISVVNSIFLVIAMDAIFSVIFTELDI</sequence>
<feature type="domain" description="STAS" evidence="2">
    <location>
        <begin position="5"/>
        <end position="121"/>
    </location>
</feature>
<gene>
    <name evidence="3" type="primary">iamB</name>
    <name evidence="3" type="ORF">HCR_04050</name>
</gene>
<keyword evidence="4" id="KW-1185">Reference proteome</keyword>
<dbReference type="Gene3D" id="3.30.750.24">
    <property type="entry name" value="STAS domain"/>
    <property type="match status" value="1"/>
</dbReference>
<evidence type="ECO:0000313" key="3">
    <source>
        <dbReference type="EMBL" id="BDY12093.1"/>
    </source>
</evidence>
<dbReference type="PANTHER" id="PTHR30188:SF3">
    <property type="entry name" value="ABC TRANSPORTER PERMEASE"/>
    <property type="match status" value="1"/>
</dbReference>
<feature type="transmembrane region" description="Helical" evidence="1">
    <location>
        <begin position="350"/>
        <end position="373"/>
    </location>
</feature>
<feature type="transmembrane region" description="Helical" evidence="1">
    <location>
        <begin position="315"/>
        <end position="338"/>
    </location>
</feature>
<reference evidence="3 4" key="1">
    <citation type="submission" date="2023-03" db="EMBL/GenBank/DDBJ databases">
        <title>Description of Hydrogenimonas sp. ISO32.</title>
        <authorList>
            <person name="Mino S."/>
            <person name="Fukazawa S."/>
            <person name="Sawabe T."/>
        </authorList>
    </citation>
    <scope>NUCLEOTIDE SEQUENCE [LARGE SCALE GENOMIC DNA]</scope>
    <source>
        <strain evidence="3 4">ISO32</strain>
    </source>
</reference>
<dbReference type="InterPro" id="IPR036513">
    <property type="entry name" value="STAS_dom_sf"/>
</dbReference>
<keyword evidence="1" id="KW-1133">Transmembrane helix</keyword>
<evidence type="ECO:0000259" key="2">
    <source>
        <dbReference type="PROSITE" id="PS50801"/>
    </source>
</evidence>
<dbReference type="InterPro" id="IPR030802">
    <property type="entry name" value="Permease_MalE"/>
</dbReference>
<name>A0ABM8FK99_9BACT</name>
<dbReference type="InterPro" id="IPR058548">
    <property type="entry name" value="MlaB-like_STAS"/>
</dbReference>
<dbReference type="SUPFAM" id="SSF52091">
    <property type="entry name" value="SpoIIaa-like"/>
    <property type="match status" value="1"/>
</dbReference>
<feature type="transmembrane region" description="Helical" evidence="1">
    <location>
        <begin position="132"/>
        <end position="151"/>
    </location>
</feature>
<dbReference type="InterPro" id="IPR003453">
    <property type="entry name" value="ABC_MlaE_roteobac"/>
</dbReference>
<dbReference type="PROSITE" id="PS50801">
    <property type="entry name" value="STAS"/>
    <property type="match status" value="1"/>
</dbReference>
<dbReference type="EMBL" id="AP027370">
    <property type="protein sequence ID" value="BDY12093.1"/>
    <property type="molecule type" value="Genomic_DNA"/>
</dbReference>
<evidence type="ECO:0000256" key="1">
    <source>
        <dbReference type="RuleBase" id="RU362044"/>
    </source>
</evidence>
<comment type="similarity">
    <text evidence="1">Belongs to the MlaE permease family.</text>
</comment>
<feature type="transmembrane region" description="Helical" evidence="1">
    <location>
        <begin position="171"/>
        <end position="189"/>
    </location>
</feature>
<dbReference type="Pfam" id="PF13466">
    <property type="entry name" value="STAS_2"/>
    <property type="match status" value="1"/>
</dbReference>
<organism evidence="3 4">
    <name type="scientific">Hydrogenimonas cancrithermarum</name>
    <dbReference type="NCBI Taxonomy" id="2993563"/>
    <lineage>
        <taxon>Bacteria</taxon>
        <taxon>Pseudomonadati</taxon>
        <taxon>Campylobacterota</taxon>
        <taxon>Epsilonproteobacteria</taxon>
        <taxon>Campylobacterales</taxon>
        <taxon>Hydrogenimonadaceae</taxon>
        <taxon>Hydrogenimonas</taxon>
    </lineage>
</organism>
<keyword evidence="1" id="KW-0812">Transmembrane</keyword>
<feature type="transmembrane region" description="Helical" evidence="1">
    <location>
        <begin position="266"/>
        <end position="295"/>
    </location>
</feature>
<evidence type="ECO:0000313" key="4">
    <source>
        <dbReference type="Proteomes" id="UP001321445"/>
    </source>
</evidence>
<dbReference type="NCBIfam" id="TIGR00056">
    <property type="entry name" value="MlaE family lipid ABC transporter permease subunit"/>
    <property type="match status" value="1"/>
</dbReference>
<proteinExistence type="inferred from homology"/>
<dbReference type="Pfam" id="PF02405">
    <property type="entry name" value="MlaE"/>
    <property type="match status" value="1"/>
</dbReference>